<keyword evidence="2" id="KW-0732">Signal</keyword>
<keyword evidence="6" id="KW-1185">Reference proteome</keyword>
<dbReference type="PANTHER" id="PTHR43143:SF5">
    <property type="entry name" value="SECRETED PROTEIN"/>
    <property type="match status" value="1"/>
</dbReference>
<dbReference type="SUPFAM" id="SSF56300">
    <property type="entry name" value="Metallo-dependent phosphatases"/>
    <property type="match status" value="1"/>
</dbReference>
<feature type="compositionally biased region" description="Pro residues" evidence="1">
    <location>
        <begin position="183"/>
        <end position="201"/>
    </location>
</feature>
<name>A0ABS4Z9B5_9ACTN</name>
<evidence type="ECO:0008006" key="7">
    <source>
        <dbReference type="Google" id="ProtNLM"/>
    </source>
</evidence>
<dbReference type="InterPro" id="IPR004843">
    <property type="entry name" value="Calcineurin-like_PHP"/>
</dbReference>
<feature type="signal peptide" evidence="2">
    <location>
        <begin position="1"/>
        <end position="27"/>
    </location>
</feature>
<comment type="caution">
    <text evidence="5">The sequence shown here is derived from an EMBL/GenBank/DDBJ whole genome shotgun (WGS) entry which is preliminary data.</text>
</comment>
<protein>
    <recommendedName>
        <fullName evidence="7">Calcineurin-like phosphoesterase</fullName>
    </recommendedName>
</protein>
<dbReference type="Pfam" id="PF18885">
    <property type="entry name" value="DUF5648"/>
    <property type="match status" value="1"/>
</dbReference>
<dbReference type="InterPro" id="IPR043708">
    <property type="entry name" value="DUF5648"/>
</dbReference>
<reference evidence="5 6" key="1">
    <citation type="submission" date="2021-03" db="EMBL/GenBank/DDBJ databases">
        <title>Sequencing the genomes of 1000 actinobacteria strains.</title>
        <authorList>
            <person name="Klenk H.-P."/>
        </authorList>
    </citation>
    <scope>NUCLEOTIDE SEQUENCE [LARGE SCALE GENOMIC DNA]</scope>
    <source>
        <strain evidence="5 6">DSM 12936</strain>
    </source>
</reference>
<dbReference type="InterPro" id="IPR051918">
    <property type="entry name" value="STPP_CPPED1"/>
</dbReference>
<evidence type="ECO:0000313" key="5">
    <source>
        <dbReference type="EMBL" id="MBP2417335.1"/>
    </source>
</evidence>
<dbReference type="EMBL" id="JAGIOB010000001">
    <property type="protein sequence ID" value="MBP2417335.1"/>
    <property type="molecule type" value="Genomic_DNA"/>
</dbReference>
<feature type="compositionally biased region" description="Low complexity" evidence="1">
    <location>
        <begin position="202"/>
        <end position="213"/>
    </location>
</feature>
<dbReference type="PANTHER" id="PTHR43143">
    <property type="entry name" value="METALLOPHOSPHOESTERASE, CALCINEURIN SUPERFAMILY"/>
    <property type="match status" value="1"/>
</dbReference>
<feature type="domain" description="DUF5648" evidence="4">
    <location>
        <begin position="38"/>
        <end position="173"/>
    </location>
</feature>
<gene>
    <name evidence="5" type="ORF">JOF54_002257</name>
</gene>
<dbReference type="InterPro" id="IPR029052">
    <property type="entry name" value="Metallo-depent_PP-like"/>
</dbReference>
<proteinExistence type="predicted"/>
<dbReference type="RefSeq" id="WP_210055738.1">
    <property type="nucleotide sequence ID" value="NZ_BAAAMH010000005.1"/>
</dbReference>
<evidence type="ECO:0000259" key="3">
    <source>
        <dbReference type="Pfam" id="PF00149"/>
    </source>
</evidence>
<organism evidence="5 6">
    <name type="scientific">Microlunatus capsulatus</name>
    <dbReference type="NCBI Taxonomy" id="99117"/>
    <lineage>
        <taxon>Bacteria</taxon>
        <taxon>Bacillati</taxon>
        <taxon>Actinomycetota</taxon>
        <taxon>Actinomycetes</taxon>
        <taxon>Propionibacteriales</taxon>
        <taxon>Propionibacteriaceae</taxon>
        <taxon>Microlunatus</taxon>
    </lineage>
</organism>
<evidence type="ECO:0000313" key="6">
    <source>
        <dbReference type="Proteomes" id="UP000758168"/>
    </source>
</evidence>
<evidence type="ECO:0000256" key="2">
    <source>
        <dbReference type="SAM" id="SignalP"/>
    </source>
</evidence>
<dbReference type="Proteomes" id="UP000758168">
    <property type="component" value="Unassembled WGS sequence"/>
</dbReference>
<dbReference type="Gene3D" id="3.60.21.10">
    <property type="match status" value="1"/>
</dbReference>
<feature type="chain" id="PRO_5046817723" description="Calcineurin-like phosphoesterase" evidence="2">
    <location>
        <begin position="28"/>
        <end position="503"/>
    </location>
</feature>
<dbReference type="Pfam" id="PF00149">
    <property type="entry name" value="Metallophos"/>
    <property type="match status" value="1"/>
</dbReference>
<feature type="region of interest" description="Disordered" evidence="1">
    <location>
        <begin position="175"/>
        <end position="217"/>
    </location>
</feature>
<evidence type="ECO:0000256" key="1">
    <source>
        <dbReference type="SAM" id="MobiDB-lite"/>
    </source>
</evidence>
<feature type="domain" description="Calcineurin-like phosphoesterase" evidence="3">
    <location>
        <begin position="222"/>
        <end position="434"/>
    </location>
</feature>
<accession>A0ABS4Z9B5</accession>
<evidence type="ECO:0000259" key="4">
    <source>
        <dbReference type="Pfam" id="PF18885"/>
    </source>
</evidence>
<sequence>MKSTKIIGAIGVSAALLVGAGVQMASAASPSCAVLDDPIHQVVNPKVGSSLLTPWEGEATKAAKHGFTTDRGVVFYGSTTQAAGLVGVHRLYNAKTQDFLFSISSGEVSNAVKSKGYVDQGISFYVSATGGTGCTVSMPRLVKGSQHRVATQNGETEAMTKAGWTLEGVKFFVGTKAGTPTTPTNPPTSPSTPTPLPPAPTEVPTTPTLPSSPAADAGPFQFAVIPDTQLEVLKADDQRMKARNQWLVNQKVAFVAQTGDLVNWDTDQHEQYERAKVGMGVLTQNKTPYTVAVGNHDTHATGVGGSARPGKTWELVRDTKTLNDYFSASDFGNVRGAFEPGKIDNVYATYQAGGKKFMVITLEFAPRKAAVAWAKSVVAAHPDHNVIISTHFYLNGNSTISTSNGGYGDASGKYVFDNLVSQYPNIKMVFSGHVGYAAKARVDTGKAGNKVYSFLTTFHEGTTNPVRMLSVDTKKGTISSTIYAPFDKKTWHAYDETISVDFV</sequence>